<sequence length="568" mass="62916">MVEQDREIMEVDVLFAGGGIACLSGALHLANRIKKHNEKVVQQGKGKTLDDIVIAVLEKGGFVGAHSISGAVMDPVSLKELVPDFLEKEAPLEGKVNKEEVCLLTSRKKIKFPIVPPPLDNHGNYVVSLSKLAQWLGSLAEESGVDIFPGFAGTEILYDGKRIIGIQTGDKGVDADGTRKSNFEPGINLQAKVTVFGEGARGNLTKTLIEKFGLDKGKNPQSYVVGVKEVWEIPEGRITAGQVIHTMGYPHKSDTYGGGFIYGMKNNMVTLGLLTGLDYKDPFLDPHREFQKLKLHPFIADLLKNGKIIQYGAKTAPVGGYFSIPELVLDGGIIIGDSASLFISQKIKGIHAAIKSGILAGDTIFDALLKDDFSKVQLESYKTSLYQTHVMKEIYNSRNFHQFFKNGLWMAVIKAGLHYLSEGRIFKSRLYAEHDFNHMKKVSDIYGTDSPADEQKGSIKFDGELTFDKESDLFYSGTIHEERQTPHLKIKDINVCYTRCRDKYQYPCVRFCPANVYEMVIDGQTGRPSMKLNFSNCVHCKTCDIKDPFENITWVPPEGGGGPQYTLM</sequence>
<comment type="cofactor">
    <cofactor evidence="1 15">
        <name>FAD</name>
        <dbReference type="ChEBI" id="CHEBI:57692"/>
    </cofactor>
</comment>
<dbReference type="EMBL" id="CP061799">
    <property type="protein sequence ID" value="QTA78090.1"/>
    <property type="molecule type" value="Genomic_DNA"/>
</dbReference>
<dbReference type="PANTHER" id="PTHR10617">
    <property type="entry name" value="ELECTRON TRANSFER FLAVOPROTEIN-UBIQUINONE OXIDOREDUCTASE"/>
    <property type="match status" value="1"/>
</dbReference>
<evidence type="ECO:0000256" key="1">
    <source>
        <dbReference type="ARBA" id="ARBA00001974"/>
    </source>
</evidence>
<keyword evidence="8" id="KW-0809">Transit peptide</keyword>
<evidence type="ECO:0000256" key="8">
    <source>
        <dbReference type="ARBA" id="ARBA00022946"/>
    </source>
</evidence>
<evidence type="ECO:0000256" key="2">
    <source>
        <dbReference type="ARBA" id="ARBA00002819"/>
    </source>
</evidence>
<evidence type="ECO:0000256" key="10">
    <source>
        <dbReference type="ARBA" id="ARBA00023002"/>
    </source>
</evidence>
<dbReference type="PROSITE" id="PS51379">
    <property type="entry name" value="4FE4S_FER_2"/>
    <property type="match status" value="1"/>
</dbReference>
<dbReference type="InterPro" id="IPR017896">
    <property type="entry name" value="4Fe4S_Fe-S-bd"/>
</dbReference>
<dbReference type="AlphaFoldDB" id="A0A975GEG5"/>
<keyword evidence="7 15" id="KW-0274">FAD</keyword>
<keyword evidence="11 15" id="KW-0408">Iron</keyword>
<dbReference type="GO" id="GO:0046872">
    <property type="term" value="F:metal ion binding"/>
    <property type="evidence" value="ECO:0007669"/>
    <property type="project" value="UniProtKB-KW"/>
</dbReference>
<dbReference type="KEGG" id="dli:dnl_03010"/>
<evidence type="ECO:0000256" key="15">
    <source>
        <dbReference type="RuleBase" id="RU366068"/>
    </source>
</evidence>
<keyword evidence="4 15" id="KW-0813">Transport</keyword>
<keyword evidence="12 15" id="KW-0411">Iron-sulfur</keyword>
<dbReference type="Gene3D" id="3.50.50.60">
    <property type="entry name" value="FAD/NAD(P)-binding domain"/>
    <property type="match status" value="1"/>
</dbReference>
<dbReference type="InterPro" id="IPR049398">
    <property type="entry name" value="ETF-QO/FixC_UQ-bd"/>
</dbReference>
<evidence type="ECO:0000256" key="7">
    <source>
        <dbReference type="ARBA" id="ARBA00022827"/>
    </source>
</evidence>
<dbReference type="Proteomes" id="UP000663720">
    <property type="component" value="Chromosome"/>
</dbReference>
<dbReference type="Pfam" id="PF21162">
    <property type="entry name" value="ETFQO_UQ-bd"/>
    <property type="match status" value="1"/>
</dbReference>
<dbReference type="SUPFAM" id="SSF54862">
    <property type="entry name" value="4Fe-4S ferredoxins"/>
    <property type="match status" value="1"/>
</dbReference>
<dbReference type="Gene3D" id="3.30.9.90">
    <property type="match status" value="1"/>
</dbReference>
<keyword evidence="18" id="KW-1185">Reference proteome</keyword>
<dbReference type="PANTHER" id="PTHR10617:SF107">
    <property type="entry name" value="ELECTRON TRANSFER FLAVOPROTEIN-UBIQUINONE OXIDOREDUCTASE, MITOCHONDRIAL"/>
    <property type="match status" value="1"/>
</dbReference>
<dbReference type="GO" id="GO:0051539">
    <property type="term" value="F:4 iron, 4 sulfur cluster binding"/>
    <property type="evidence" value="ECO:0007669"/>
    <property type="project" value="UniProtKB-UniRule"/>
</dbReference>
<dbReference type="GO" id="GO:0016020">
    <property type="term" value="C:membrane"/>
    <property type="evidence" value="ECO:0007669"/>
    <property type="project" value="UniProtKB-SubCell"/>
</dbReference>
<keyword evidence="6 15" id="KW-0479">Metal-binding</keyword>
<dbReference type="SUPFAM" id="SSF51905">
    <property type="entry name" value="FAD/NAD(P)-binding domain"/>
    <property type="match status" value="1"/>
</dbReference>
<comment type="subcellular location">
    <subcellularLocation>
        <location evidence="3">Membrane</location>
    </subcellularLocation>
</comment>
<name>A0A975GEG5_9BACT</name>
<evidence type="ECO:0000313" key="18">
    <source>
        <dbReference type="Proteomes" id="UP000663720"/>
    </source>
</evidence>
<accession>A0A975GEG5</accession>
<dbReference type="GO" id="GO:0004174">
    <property type="term" value="F:electron-transferring-flavoprotein dehydrogenase activity"/>
    <property type="evidence" value="ECO:0007669"/>
    <property type="project" value="UniProtKB-UniRule"/>
</dbReference>
<proteinExistence type="predicted"/>
<organism evidence="17 18">
    <name type="scientific">Desulfonema limicola</name>
    <dbReference type="NCBI Taxonomy" id="45656"/>
    <lineage>
        <taxon>Bacteria</taxon>
        <taxon>Pseudomonadati</taxon>
        <taxon>Thermodesulfobacteriota</taxon>
        <taxon>Desulfobacteria</taxon>
        <taxon>Desulfobacterales</taxon>
        <taxon>Desulfococcaceae</taxon>
        <taxon>Desulfonema</taxon>
    </lineage>
</organism>
<evidence type="ECO:0000256" key="3">
    <source>
        <dbReference type="ARBA" id="ARBA00004370"/>
    </source>
</evidence>
<evidence type="ECO:0000256" key="13">
    <source>
        <dbReference type="ARBA" id="ARBA00023075"/>
    </source>
</evidence>
<evidence type="ECO:0000256" key="4">
    <source>
        <dbReference type="ARBA" id="ARBA00022448"/>
    </source>
</evidence>
<dbReference type="InterPro" id="IPR036188">
    <property type="entry name" value="FAD/NAD-bd_sf"/>
</dbReference>
<dbReference type="EC" id="1.5.5.1" evidence="15"/>
<dbReference type="SUPFAM" id="SSF54373">
    <property type="entry name" value="FAD-linked reductases, C-terminal domain"/>
    <property type="match status" value="1"/>
</dbReference>
<reference evidence="17" key="1">
    <citation type="journal article" date="2021" name="Microb. Physiol.">
        <title>Proteogenomic Insights into the Physiology of Marine, Sulfate-Reducing, Filamentous Desulfonema limicola and Desulfonema magnum.</title>
        <authorList>
            <person name="Schnaars V."/>
            <person name="Wohlbrand L."/>
            <person name="Scheve S."/>
            <person name="Hinrichs C."/>
            <person name="Reinhardt R."/>
            <person name="Rabus R."/>
        </authorList>
    </citation>
    <scope>NUCLEOTIDE SEQUENCE</scope>
    <source>
        <strain evidence="17">5ac10</strain>
    </source>
</reference>
<dbReference type="InterPro" id="IPR040156">
    <property type="entry name" value="ETF-QO"/>
</dbReference>
<comment type="cofactor">
    <cofactor evidence="15">
        <name>[4Fe-4S] cluster</name>
        <dbReference type="ChEBI" id="CHEBI:49883"/>
    </cofactor>
    <text evidence="15">Binds 1 [4Fe-4S] cluster.</text>
</comment>
<keyword evidence="5 15" id="KW-0285">Flavoprotein</keyword>
<keyword evidence="13 15" id="KW-0830">Ubiquinone</keyword>
<comment type="catalytic activity">
    <reaction evidence="15">
        <text>a ubiquinone + reduced [electron-transfer flavoprotein] = a ubiquinol + oxidized [electron-transfer flavoprotein] + H(+)</text>
        <dbReference type="Rhea" id="RHEA:24052"/>
        <dbReference type="Rhea" id="RHEA-COMP:9565"/>
        <dbReference type="Rhea" id="RHEA-COMP:9566"/>
        <dbReference type="Rhea" id="RHEA-COMP:10685"/>
        <dbReference type="Rhea" id="RHEA-COMP:10686"/>
        <dbReference type="ChEBI" id="CHEBI:15378"/>
        <dbReference type="ChEBI" id="CHEBI:16389"/>
        <dbReference type="ChEBI" id="CHEBI:17976"/>
        <dbReference type="ChEBI" id="CHEBI:57692"/>
        <dbReference type="ChEBI" id="CHEBI:58307"/>
        <dbReference type="EC" id="1.5.5.1"/>
    </reaction>
</comment>
<evidence type="ECO:0000256" key="14">
    <source>
        <dbReference type="ARBA" id="ARBA00023136"/>
    </source>
</evidence>
<keyword evidence="9 15" id="KW-0249">Electron transport</keyword>
<dbReference type="Pfam" id="PF05187">
    <property type="entry name" value="Fer4_ETF_QO"/>
    <property type="match status" value="1"/>
</dbReference>
<evidence type="ECO:0000259" key="16">
    <source>
        <dbReference type="PROSITE" id="PS51379"/>
    </source>
</evidence>
<evidence type="ECO:0000256" key="11">
    <source>
        <dbReference type="ARBA" id="ARBA00023004"/>
    </source>
</evidence>
<keyword evidence="10 15" id="KW-0560">Oxidoreductase</keyword>
<dbReference type="Gene3D" id="3.30.70.20">
    <property type="match status" value="1"/>
</dbReference>
<evidence type="ECO:0000313" key="17">
    <source>
        <dbReference type="EMBL" id="QTA78090.1"/>
    </source>
</evidence>
<keyword evidence="14" id="KW-0472">Membrane</keyword>
<evidence type="ECO:0000256" key="5">
    <source>
        <dbReference type="ARBA" id="ARBA00022630"/>
    </source>
</evidence>
<evidence type="ECO:0000256" key="9">
    <source>
        <dbReference type="ARBA" id="ARBA00022982"/>
    </source>
</evidence>
<evidence type="ECO:0000256" key="12">
    <source>
        <dbReference type="ARBA" id="ARBA00023014"/>
    </source>
</evidence>
<comment type="function">
    <text evidence="2 15">Accepts electrons from ETF and reduces ubiquinone.</text>
</comment>
<dbReference type="InterPro" id="IPR007859">
    <property type="entry name" value="ETF-QO/FixX_C"/>
</dbReference>
<feature type="domain" description="4Fe-4S ferredoxin-type" evidence="16">
    <location>
        <begin position="528"/>
        <end position="557"/>
    </location>
</feature>
<evidence type="ECO:0000256" key="6">
    <source>
        <dbReference type="ARBA" id="ARBA00022723"/>
    </source>
</evidence>
<protein>
    <recommendedName>
        <fullName evidence="15">Electron transfer flavoprotein-ubiquinone oxidoreductase</fullName>
        <shortName evidence="15">ETF-QO</shortName>
        <ecNumber evidence="15">1.5.5.1</ecNumber>
    </recommendedName>
</protein>
<dbReference type="FunFam" id="3.30.70.20:FF:000015">
    <property type="entry name" value="Electron transfer flavoprotein-ubiquinone oxidoreductase"/>
    <property type="match status" value="1"/>
</dbReference>
<gene>
    <name evidence="17" type="ORF">dnl_03010</name>
</gene>